<dbReference type="GO" id="GO:0005789">
    <property type="term" value="C:endoplasmic reticulum membrane"/>
    <property type="evidence" value="ECO:0007669"/>
    <property type="project" value="UniProtKB-SubCell"/>
</dbReference>
<keyword evidence="12" id="KW-1185">Reference proteome</keyword>
<keyword evidence="6" id="KW-0256">Endoplasmic reticulum</keyword>
<evidence type="ECO:0000256" key="10">
    <source>
        <dbReference type="SAM" id="SignalP"/>
    </source>
</evidence>
<dbReference type="Pfam" id="PF08320">
    <property type="entry name" value="PIG-X"/>
    <property type="match status" value="1"/>
</dbReference>
<comment type="subcellular location">
    <subcellularLocation>
        <location evidence="1">Endoplasmic reticulum membrane</location>
        <topology evidence="1">Single-pass membrane protein</topology>
    </subcellularLocation>
</comment>
<evidence type="ECO:0000256" key="8">
    <source>
        <dbReference type="ARBA" id="ARBA00023136"/>
    </source>
</evidence>
<evidence type="ECO:0000256" key="4">
    <source>
        <dbReference type="ARBA" id="ARBA00022502"/>
    </source>
</evidence>
<keyword evidence="9" id="KW-0325">Glycoprotein</keyword>
<proteinExistence type="inferred from homology"/>
<evidence type="ECO:0000256" key="6">
    <source>
        <dbReference type="ARBA" id="ARBA00022824"/>
    </source>
</evidence>
<accession>A0AAD2FF31</accession>
<keyword evidence="5" id="KW-0812">Transmembrane</keyword>
<organism evidence="11 12">
    <name type="scientific">Cylindrotheca closterium</name>
    <dbReference type="NCBI Taxonomy" id="2856"/>
    <lineage>
        <taxon>Eukaryota</taxon>
        <taxon>Sar</taxon>
        <taxon>Stramenopiles</taxon>
        <taxon>Ochrophyta</taxon>
        <taxon>Bacillariophyta</taxon>
        <taxon>Bacillariophyceae</taxon>
        <taxon>Bacillariophycidae</taxon>
        <taxon>Bacillariales</taxon>
        <taxon>Bacillariaceae</taxon>
        <taxon>Cylindrotheca</taxon>
    </lineage>
</organism>
<evidence type="ECO:0000256" key="2">
    <source>
        <dbReference type="ARBA" id="ARBA00004687"/>
    </source>
</evidence>
<evidence type="ECO:0000256" key="1">
    <source>
        <dbReference type="ARBA" id="ARBA00004389"/>
    </source>
</evidence>
<protein>
    <submittedName>
        <fullName evidence="11">Uncharacterized protein</fullName>
    </submittedName>
</protein>
<evidence type="ECO:0000256" key="5">
    <source>
        <dbReference type="ARBA" id="ARBA00022692"/>
    </source>
</evidence>
<dbReference type="AlphaFoldDB" id="A0AAD2FF31"/>
<reference evidence="11" key="1">
    <citation type="submission" date="2023-08" db="EMBL/GenBank/DDBJ databases">
        <authorList>
            <person name="Audoor S."/>
            <person name="Bilcke G."/>
        </authorList>
    </citation>
    <scope>NUCLEOTIDE SEQUENCE</scope>
</reference>
<evidence type="ECO:0000256" key="3">
    <source>
        <dbReference type="ARBA" id="ARBA00010345"/>
    </source>
</evidence>
<dbReference type="EMBL" id="CAKOGP040000335">
    <property type="protein sequence ID" value="CAJ1934224.1"/>
    <property type="molecule type" value="Genomic_DNA"/>
</dbReference>
<keyword evidence="8" id="KW-0472">Membrane</keyword>
<evidence type="ECO:0000256" key="9">
    <source>
        <dbReference type="ARBA" id="ARBA00023180"/>
    </source>
</evidence>
<keyword evidence="10" id="KW-0732">Signal</keyword>
<comment type="pathway">
    <text evidence="2">Glycolipid biosynthesis; glycosylphosphatidylinositol-anchor biosynthesis.</text>
</comment>
<gene>
    <name evidence="11" type="ORF">CYCCA115_LOCUS3649</name>
</gene>
<keyword evidence="4" id="KW-0337">GPI-anchor biosynthesis</keyword>
<comment type="caution">
    <text evidence="11">The sequence shown here is derived from an EMBL/GenBank/DDBJ whole genome shotgun (WGS) entry which is preliminary data.</text>
</comment>
<evidence type="ECO:0000313" key="12">
    <source>
        <dbReference type="Proteomes" id="UP001295423"/>
    </source>
</evidence>
<name>A0AAD2FF31_9STRA</name>
<dbReference type="Proteomes" id="UP001295423">
    <property type="component" value="Unassembled WGS sequence"/>
</dbReference>
<sequence length="309" mass="34931">MKSINLISALLLPSLSMGSSRVMVTQYSDLLHWTCFSALLSTDCCRDIEIAGFDLGLPNPYNCEHLIAEIPDVPVLHDHGMAKFSLVLQNHNKTDDSVFESGLQHRWEDSTWKKQDSPTLPFFWGDIKKVDQSARLRSTLSQEGGMHRQMTSSLEKVQDFESYFIIMTVPQSMFVDLDDFLIDDMNSILHATKVCDIEKPEFVSGQHVIIVEGQGDDSTFIRHTKWHVRYPKPGQAGIALIENLLEPSVVFVKDGALYHHQQLAKLPHVSVATGYEKDGDFVMWATIVACCVGVWKMLQDLSIVSYWDP</sequence>
<evidence type="ECO:0000256" key="7">
    <source>
        <dbReference type="ARBA" id="ARBA00022989"/>
    </source>
</evidence>
<evidence type="ECO:0000313" key="11">
    <source>
        <dbReference type="EMBL" id="CAJ1934224.1"/>
    </source>
</evidence>
<feature type="signal peptide" evidence="10">
    <location>
        <begin position="1"/>
        <end position="20"/>
    </location>
</feature>
<feature type="chain" id="PRO_5042257154" evidence="10">
    <location>
        <begin position="21"/>
        <end position="309"/>
    </location>
</feature>
<dbReference type="GO" id="GO:0006506">
    <property type="term" value="P:GPI anchor biosynthetic process"/>
    <property type="evidence" value="ECO:0007669"/>
    <property type="project" value="UniProtKB-KW"/>
</dbReference>
<keyword evidence="7" id="KW-1133">Transmembrane helix</keyword>
<comment type="similarity">
    <text evidence="3">Belongs to the PIGX family.</text>
</comment>
<dbReference type="InterPro" id="IPR013233">
    <property type="entry name" value="PIG-X/PBN1"/>
</dbReference>